<dbReference type="PANTHER" id="PTHR42858">
    <property type="entry name" value="AMINOTRANSFERASE"/>
    <property type="match status" value="1"/>
</dbReference>
<dbReference type="CDD" id="cd00609">
    <property type="entry name" value="AAT_like"/>
    <property type="match status" value="1"/>
</dbReference>
<dbReference type="InterPro" id="IPR015422">
    <property type="entry name" value="PyrdxlP-dep_Trfase_small"/>
</dbReference>
<proteinExistence type="predicted"/>
<organism evidence="4">
    <name type="scientific">Volvox carteri f. nagariensis</name>
    <dbReference type="NCBI Taxonomy" id="3068"/>
    <lineage>
        <taxon>Eukaryota</taxon>
        <taxon>Viridiplantae</taxon>
        <taxon>Chlorophyta</taxon>
        <taxon>core chlorophytes</taxon>
        <taxon>Chlorophyceae</taxon>
        <taxon>CS clade</taxon>
        <taxon>Chlamydomonadales</taxon>
        <taxon>Volvocaceae</taxon>
        <taxon>Volvox</taxon>
    </lineage>
</organism>
<dbReference type="Gene3D" id="3.90.1150.10">
    <property type="entry name" value="Aspartate Aminotransferase, domain 1"/>
    <property type="match status" value="1"/>
</dbReference>
<dbReference type="Pfam" id="PF00155">
    <property type="entry name" value="Aminotran_1_2"/>
    <property type="match status" value="1"/>
</dbReference>
<dbReference type="GO" id="GO:0047536">
    <property type="term" value="F:2-aminoadipate transaminase activity"/>
    <property type="evidence" value="ECO:0007669"/>
    <property type="project" value="TreeGrafter"/>
</dbReference>
<dbReference type="STRING" id="3068.D8UDX6"/>
<feature type="compositionally biased region" description="Low complexity" evidence="1">
    <location>
        <begin position="391"/>
        <end position="400"/>
    </location>
</feature>
<dbReference type="KEGG" id="vcn:VOLCADRAFT_97893"/>
<dbReference type="Gene3D" id="3.40.640.10">
    <property type="entry name" value="Type I PLP-dependent aspartate aminotransferase-like (Major domain)"/>
    <property type="match status" value="1"/>
</dbReference>
<dbReference type="InterPro" id="IPR004839">
    <property type="entry name" value="Aminotransferase_I/II_large"/>
</dbReference>
<dbReference type="EMBL" id="GL378386">
    <property type="protein sequence ID" value="EFJ42123.1"/>
    <property type="molecule type" value="Genomic_DNA"/>
</dbReference>
<dbReference type="InterPro" id="IPR015421">
    <property type="entry name" value="PyrdxlP-dep_Trfase_major"/>
</dbReference>
<gene>
    <name evidence="3" type="ORF">VOLCADRAFT_97893</name>
</gene>
<dbReference type="PANTHER" id="PTHR42858:SF1">
    <property type="entry name" value="LD15494P"/>
    <property type="match status" value="1"/>
</dbReference>
<dbReference type="SUPFAM" id="SSF53383">
    <property type="entry name" value="PLP-dependent transferases"/>
    <property type="match status" value="1"/>
</dbReference>
<dbReference type="eggNOG" id="KOG0634">
    <property type="taxonomic scope" value="Eukaryota"/>
</dbReference>
<evidence type="ECO:0000313" key="3">
    <source>
        <dbReference type="EMBL" id="EFJ42123.1"/>
    </source>
</evidence>
<dbReference type="InParanoid" id="D8UDX6"/>
<evidence type="ECO:0000313" key="4">
    <source>
        <dbReference type="Proteomes" id="UP000001058"/>
    </source>
</evidence>
<evidence type="ECO:0000259" key="2">
    <source>
        <dbReference type="Pfam" id="PF00155"/>
    </source>
</evidence>
<feature type="domain" description="Aminotransferase class I/classII large" evidence="2">
    <location>
        <begin position="19"/>
        <end position="259"/>
    </location>
</feature>
<accession>D8UDX6</accession>
<reference evidence="3 4" key="1">
    <citation type="journal article" date="2010" name="Science">
        <title>Genomic analysis of organismal complexity in the multicellular green alga Volvox carteri.</title>
        <authorList>
            <person name="Prochnik S.E."/>
            <person name="Umen J."/>
            <person name="Nedelcu A.M."/>
            <person name="Hallmann A."/>
            <person name="Miller S.M."/>
            <person name="Nishii I."/>
            <person name="Ferris P."/>
            <person name="Kuo A."/>
            <person name="Mitros T."/>
            <person name="Fritz-Laylin L.K."/>
            <person name="Hellsten U."/>
            <person name="Chapman J."/>
            <person name="Simakov O."/>
            <person name="Rensing S.A."/>
            <person name="Terry A."/>
            <person name="Pangilinan J."/>
            <person name="Kapitonov V."/>
            <person name="Jurka J."/>
            <person name="Salamov A."/>
            <person name="Shapiro H."/>
            <person name="Schmutz J."/>
            <person name="Grimwood J."/>
            <person name="Lindquist E."/>
            <person name="Lucas S."/>
            <person name="Grigoriev I.V."/>
            <person name="Schmitt R."/>
            <person name="Kirk D."/>
            <person name="Rokhsar D.S."/>
        </authorList>
    </citation>
    <scope>NUCLEOTIDE SEQUENCE [LARGE SCALE GENOMIC DNA]</scope>
    <source>
        <strain evidence="4">f. Nagariensis / Eve</strain>
    </source>
</reference>
<sequence length="400" mass="44199">MPVTTSQKGDYVARQVGADCIDLSVGQPSPTLLPLQTLATAASHRLGSPDAELLLQYGPRQGYRSFRQSLSSFLSERYGVAVHPEHLMVTAGVSHGLALAVGRLSRPGDVIVVEQPTYFLVTPIFHDNHLTVVPVPTDEYGMVVEELESWLRKDPANRPRLVYTIPVHNNPRGTCMAPHRRRHLMRLAAEYDFYVLADEVYQAADAAAAVPGPLRCYESCDPRVSRVVSMGSFSKILAPALRLGWLESSNPAVMERLRGDGVISSGGCIAQLSTGLAHSALDLRLQRWIPGSLVEPLGGYFLWLELQEGIDSRQVLSVAERGHGVRFTPGPVCGGGAANCLRLAFSFYNEQTQRHVCMLQELEEGARRLGAAIREYMELQQDEQQKEQEQQQRQQFRSGV</sequence>
<feature type="region of interest" description="Disordered" evidence="1">
    <location>
        <begin position="380"/>
        <end position="400"/>
    </location>
</feature>
<dbReference type="RefSeq" id="XP_002956820.1">
    <property type="nucleotide sequence ID" value="XM_002956774.1"/>
</dbReference>
<dbReference type="GeneID" id="9622591"/>
<keyword evidence="4" id="KW-1185">Reference proteome</keyword>
<name>D8UDX6_VOLCA</name>
<protein>
    <recommendedName>
        <fullName evidence="2">Aminotransferase class I/classII large domain-containing protein</fullName>
    </recommendedName>
</protein>
<dbReference type="GO" id="GO:0030170">
    <property type="term" value="F:pyridoxal phosphate binding"/>
    <property type="evidence" value="ECO:0007669"/>
    <property type="project" value="InterPro"/>
</dbReference>
<dbReference type="InterPro" id="IPR015424">
    <property type="entry name" value="PyrdxlP-dep_Trfase"/>
</dbReference>
<dbReference type="AlphaFoldDB" id="D8UDX6"/>
<dbReference type="OrthoDB" id="7042322at2759"/>
<dbReference type="Proteomes" id="UP000001058">
    <property type="component" value="Unassembled WGS sequence"/>
</dbReference>
<evidence type="ECO:0000256" key="1">
    <source>
        <dbReference type="SAM" id="MobiDB-lite"/>
    </source>
</evidence>